<dbReference type="STRING" id="1561998.A0A1I7UR34"/>
<organism evidence="2 3">
    <name type="scientific">Caenorhabditis tropicalis</name>
    <dbReference type="NCBI Taxonomy" id="1561998"/>
    <lineage>
        <taxon>Eukaryota</taxon>
        <taxon>Metazoa</taxon>
        <taxon>Ecdysozoa</taxon>
        <taxon>Nematoda</taxon>
        <taxon>Chromadorea</taxon>
        <taxon>Rhabditida</taxon>
        <taxon>Rhabditina</taxon>
        <taxon>Rhabditomorpha</taxon>
        <taxon>Rhabditoidea</taxon>
        <taxon>Rhabditidae</taxon>
        <taxon>Peloderinae</taxon>
        <taxon>Caenorhabditis</taxon>
    </lineage>
</organism>
<dbReference type="WBParaSite" id="Csp11.Scaffold630.g18497.t1">
    <property type="protein sequence ID" value="Csp11.Scaffold630.g18497.t1"/>
    <property type="gene ID" value="Csp11.Scaffold630.g18497"/>
</dbReference>
<sequence>MAGKRLLCSPLPTAARDSEENWVSTGQMGGSEINKPNGSMENATVVQVDVENDPPPPPPPLSRNQQWAHDQNRKNLSFEKSGHATRNASEDSKNIRFRSAEDAPPAGARKRSHNKRFHDFGRIARRMSVTPEQLRKFQQPPKTS</sequence>
<proteinExistence type="predicted"/>
<dbReference type="Proteomes" id="UP000095282">
    <property type="component" value="Unplaced"/>
</dbReference>
<protein>
    <submittedName>
        <fullName evidence="3">Uncharacterized protein</fullName>
    </submittedName>
</protein>
<feature type="compositionally biased region" description="Polar residues" evidence="1">
    <location>
        <begin position="34"/>
        <end position="45"/>
    </location>
</feature>
<accession>A0A1I7UR34</accession>
<evidence type="ECO:0000256" key="1">
    <source>
        <dbReference type="SAM" id="MobiDB-lite"/>
    </source>
</evidence>
<dbReference type="AlphaFoldDB" id="A0A1I7UR34"/>
<name>A0A1I7UR34_9PELO</name>
<evidence type="ECO:0000313" key="3">
    <source>
        <dbReference type="WBParaSite" id="Csp11.Scaffold630.g18497.t1"/>
    </source>
</evidence>
<evidence type="ECO:0000313" key="2">
    <source>
        <dbReference type="Proteomes" id="UP000095282"/>
    </source>
</evidence>
<reference evidence="3" key="1">
    <citation type="submission" date="2016-11" db="UniProtKB">
        <authorList>
            <consortium name="WormBaseParasite"/>
        </authorList>
    </citation>
    <scope>IDENTIFICATION</scope>
</reference>
<feature type="region of interest" description="Disordered" evidence="1">
    <location>
        <begin position="1"/>
        <end position="144"/>
    </location>
</feature>
<feature type="compositionally biased region" description="Basic and acidic residues" evidence="1">
    <location>
        <begin position="70"/>
        <end position="101"/>
    </location>
</feature>
<keyword evidence="2" id="KW-1185">Reference proteome</keyword>